<dbReference type="PIRSF" id="PIRSF005962">
    <property type="entry name" value="Pept_M20D_amidohydro"/>
    <property type="match status" value="1"/>
</dbReference>
<dbReference type="CDD" id="cd03886">
    <property type="entry name" value="M20_Acy1"/>
    <property type="match status" value="1"/>
</dbReference>
<dbReference type="Pfam" id="PF07687">
    <property type="entry name" value="M20_dimer"/>
    <property type="match status" value="1"/>
</dbReference>
<dbReference type="Gene3D" id="3.30.70.360">
    <property type="match status" value="1"/>
</dbReference>
<evidence type="ECO:0000313" key="2">
    <source>
        <dbReference type="EMBL" id="CAB4677854.1"/>
    </source>
</evidence>
<dbReference type="AlphaFoldDB" id="A0A6J6MYS5"/>
<dbReference type="EMBL" id="CAEZXL010000002">
    <property type="protein sequence ID" value="CAB4677854.1"/>
    <property type="molecule type" value="Genomic_DNA"/>
</dbReference>
<reference evidence="2" key="1">
    <citation type="submission" date="2020-05" db="EMBL/GenBank/DDBJ databases">
        <authorList>
            <person name="Chiriac C."/>
            <person name="Salcher M."/>
            <person name="Ghai R."/>
            <person name="Kavagutti S V."/>
        </authorList>
    </citation>
    <scope>NUCLEOTIDE SEQUENCE</scope>
</reference>
<name>A0A6J6MYS5_9ZZZZ</name>
<dbReference type="PANTHER" id="PTHR11014">
    <property type="entry name" value="PEPTIDASE M20 FAMILY MEMBER"/>
    <property type="match status" value="1"/>
</dbReference>
<dbReference type="InterPro" id="IPR017439">
    <property type="entry name" value="Amidohydrolase"/>
</dbReference>
<dbReference type="InterPro" id="IPR011650">
    <property type="entry name" value="Peptidase_M20_dimer"/>
</dbReference>
<dbReference type="GO" id="GO:0016787">
    <property type="term" value="F:hydrolase activity"/>
    <property type="evidence" value="ECO:0007669"/>
    <property type="project" value="InterPro"/>
</dbReference>
<dbReference type="Pfam" id="PF01546">
    <property type="entry name" value="Peptidase_M20"/>
    <property type="match status" value="1"/>
</dbReference>
<sequence length="402" mass="42952">MDYNLLKTQAQAKQANLVTVRRDLHQIPEFGLDLPNTLARVLKEVGHLGEVTLGKDMTAAAVLIKGSQPGPTVLLRADMDALAVNEDTGLPFSSTNGYMHACGHDLHMAIGVGAAQLIAENKDQLKGNVVMFFQPGEEGHDGAGVMLSQDMHLVSGEKPIAAYGIHVFSMDDPGVFSSRKGTMMASAGDVIVTLRGKGGHGSMPWNAVDPITGLIEILSSIQSYIIKHFDALDPIVLNVGWIKAGNDHTTNIVPEVASFGATVRSFSKQGYEDTRTKLPAFIKNVAAAFGLEAEIEFSPATKVLVNNHAAIDRVERMVETVFGEGRYENMEQPIPGGEDMASILEEIPGAFVFLSAADPSIPMEKRQANHSNKAVFDDSVLADGATMLAALAFDTLDEAAGK</sequence>
<feature type="domain" description="Peptidase M20 dimerisation" evidence="1">
    <location>
        <begin position="189"/>
        <end position="285"/>
    </location>
</feature>
<organism evidence="2">
    <name type="scientific">freshwater metagenome</name>
    <dbReference type="NCBI Taxonomy" id="449393"/>
    <lineage>
        <taxon>unclassified sequences</taxon>
        <taxon>metagenomes</taxon>
        <taxon>ecological metagenomes</taxon>
    </lineage>
</organism>
<protein>
    <submittedName>
        <fullName evidence="2">Unannotated protein</fullName>
    </submittedName>
</protein>
<proteinExistence type="predicted"/>
<dbReference type="SUPFAM" id="SSF53187">
    <property type="entry name" value="Zn-dependent exopeptidases"/>
    <property type="match status" value="1"/>
</dbReference>
<accession>A0A6J6MYS5</accession>
<dbReference type="InterPro" id="IPR036264">
    <property type="entry name" value="Bact_exopeptidase_dim_dom"/>
</dbReference>
<evidence type="ECO:0000259" key="1">
    <source>
        <dbReference type="Pfam" id="PF07687"/>
    </source>
</evidence>
<dbReference type="InterPro" id="IPR002933">
    <property type="entry name" value="Peptidase_M20"/>
</dbReference>
<dbReference type="NCBIfam" id="TIGR01891">
    <property type="entry name" value="amidohydrolases"/>
    <property type="match status" value="1"/>
</dbReference>
<dbReference type="PANTHER" id="PTHR11014:SF63">
    <property type="entry name" value="METALLOPEPTIDASE, PUTATIVE (AFU_ORTHOLOGUE AFUA_6G09600)-RELATED"/>
    <property type="match status" value="1"/>
</dbReference>
<dbReference type="SUPFAM" id="SSF55031">
    <property type="entry name" value="Bacterial exopeptidase dimerisation domain"/>
    <property type="match status" value="1"/>
</dbReference>
<gene>
    <name evidence="2" type="ORF">UFOPK2373_00035</name>
</gene>
<dbReference type="Gene3D" id="3.40.630.10">
    <property type="entry name" value="Zn peptidases"/>
    <property type="match status" value="1"/>
</dbReference>